<dbReference type="InterPro" id="IPR003445">
    <property type="entry name" value="Cat_transpt"/>
</dbReference>
<evidence type="ECO:0000313" key="10">
    <source>
        <dbReference type="EMBL" id="PTX46273.1"/>
    </source>
</evidence>
<dbReference type="OrthoDB" id="9810952at2"/>
<feature type="transmembrane region" description="Helical" evidence="9">
    <location>
        <begin position="453"/>
        <end position="479"/>
    </location>
</feature>
<evidence type="ECO:0000256" key="7">
    <source>
        <dbReference type="ARBA" id="ARBA00023065"/>
    </source>
</evidence>
<evidence type="ECO:0000256" key="2">
    <source>
        <dbReference type="ARBA" id="ARBA00009137"/>
    </source>
</evidence>
<dbReference type="AlphaFoldDB" id="A0A2T6AR31"/>
<feature type="transmembrane region" description="Helical" evidence="9">
    <location>
        <begin position="275"/>
        <end position="296"/>
    </location>
</feature>
<evidence type="ECO:0000256" key="8">
    <source>
        <dbReference type="ARBA" id="ARBA00023136"/>
    </source>
</evidence>
<comment type="subcellular location">
    <subcellularLocation>
        <location evidence="1">Cell membrane</location>
        <topology evidence="1">Multi-pass membrane protein</topology>
    </subcellularLocation>
</comment>
<evidence type="ECO:0000256" key="9">
    <source>
        <dbReference type="SAM" id="Phobius"/>
    </source>
</evidence>
<evidence type="ECO:0000256" key="1">
    <source>
        <dbReference type="ARBA" id="ARBA00004651"/>
    </source>
</evidence>
<feature type="transmembrane region" description="Helical" evidence="9">
    <location>
        <begin position="241"/>
        <end position="263"/>
    </location>
</feature>
<keyword evidence="5 9" id="KW-0812">Transmembrane</keyword>
<dbReference type="GO" id="GO:0008324">
    <property type="term" value="F:monoatomic cation transmembrane transporter activity"/>
    <property type="evidence" value="ECO:0007669"/>
    <property type="project" value="InterPro"/>
</dbReference>
<dbReference type="GO" id="GO:0030001">
    <property type="term" value="P:metal ion transport"/>
    <property type="evidence" value="ECO:0007669"/>
    <property type="project" value="UniProtKB-ARBA"/>
</dbReference>
<feature type="transmembrane region" description="Helical" evidence="9">
    <location>
        <begin position="397"/>
        <end position="420"/>
    </location>
</feature>
<feature type="transmembrane region" description="Helical" evidence="9">
    <location>
        <begin position="191"/>
        <end position="209"/>
    </location>
</feature>
<evidence type="ECO:0000313" key="11">
    <source>
        <dbReference type="Proteomes" id="UP000244069"/>
    </source>
</evidence>
<organism evidence="10 11">
    <name type="scientific">Allosediminivita pacifica</name>
    <dbReference type="NCBI Taxonomy" id="1267769"/>
    <lineage>
        <taxon>Bacteria</taxon>
        <taxon>Pseudomonadati</taxon>
        <taxon>Pseudomonadota</taxon>
        <taxon>Alphaproteobacteria</taxon>
        <taxon>Rhodobacterales</taxon>
        <taxon>Paracoccaceae</taxon>
        <taxon>Allosediminivita</taxon>
    </lineage>
</organism>
<feature type="transmembrane region" description="Helical" evidence="9">
    <location>
        <begin position="49"/>
        <end position="69"/>
    </location>
</feature>
<dbReference type="GO" id="GO:0005886">
    <property type="term" value="C:plasma membrane"/>
    <property type="evidence" value="ECO:0007669"/>
    <property type="project" value="UniProtKB-SubCell"/>
</dbReference>
<keyword evidence="7" id="KW-0406">Ion transport</keyword>
<dbReference type="PANTHER" id="PTHR32024">
    <property type="entry name" value="TRK SYSTEM POTASSIUM UPTAKE PROTEIN TRKG-RELATED"/>
    <property type="match status" value="1"/>
</dbReference>
<dbReference type="PANTHER" id="PTHR32024:SF2">
    <property type="entry name" value="TRK SYSTEM POTASSIUM UPTAKE PROTEIN TRKG-RELATED"/>
    <property type="match status" value="1"/>
</dbReference>
<keyword evidence="11" id="KW-1185">Reference proteome</keyword>
<dbReference type="EMBL" id="QBKN01000017">
    <property type="protein sequence ID" value="PTX46273.1"/>
    <property type="molecule type" value="Genomic_DNA"/>
</dbReference>
<keyword evidence="3" id="KW-0813">Transport</keyword>
<evidence type="ECO:0000256" key="3">
    <source>
        <dbReference type="ARBA" id="ARBA00022448"/>
    </source>
</evidence>
<comment type="caution">
    <text evidence="10">The sequence shown here is derived from an EMBL/GenBank/DDBJ whole genome shotgun (WGS) entry which is preliminary data.</text>
</comment>
<gene>
    <name evidence="10" type="ORF">C8N44_11757</name>
</gene>
<protein>
    <submittedName>
        <fullName evidence="10">Trk system potassium uptake protein TrkH</fullName>
    </submittedName>
</protein>
<feature type="transmembrane region" description="Helical" evidence="9">
    <location>
        <begin position="81"/>
        <end position="103"/>
    </location>
</feature>
<dbReference type="Pfam" id="PF02386">
    <property type="entry name" value="TrkH"/>
    <property type="match status" value="2"/>
</dbReference>
<keyword evidence="4" id="KW-1003">Cell membrane</keyword>
<keyword evidence="8 9" id="KW-0472">Membrane</keyword>
<dbReference type="RefSeq" id="WP_107977376.1">
    <property type="nucleotide sequence ID" value="NZ_BMEZ01000018.1"/>
</dbReference>
<evidence type="ECO:0000256" key="6">
    <source>
        <dbReference type="ARBA" id="ARBA00022989"/>
    </source>
</evidence>
<evidence type="ECO:0000256" key="4">
    <source>
        <dbReference type="ARBA" id="ARBA00022475"/>
    </source>
</evidence>
<feature type="transmembrane region" description="Helical" evidence="9">
    <location>
        <begin position="23"/>
        <end position="43"/>
    </location>
</feature>
<comment type="similarity">
    <text evidence="2">Belongs to the TrkH potassium transport family.</text>
</comment>
<sequence>MSNSRGQASVTWRARPDAVWRSILAHGFILAAVPLPPCAVALVEGAYELAVALGIPLALCILAGILGRFQRYPDDLRAIEAVCTLAALLLIACAMPLAAFMSLGLSFTDAVFEAVSGVTSTGLSMVGGSLDWPLSAHVLRAWLQWTGGFAIAVAGAALILGPSKAARAMGNAGMTESDIMTSTRQQARSMLIAYVAITVVGIVLLIPLMPAPWEALVIALAAVSTGGFSPRPDSLASYSGLAQGVTIALCISTSFSLMTYVYLRRRGPRAAVERTNVRAMLSVMTAGAAVSTFALWQRGLTAEEIGAGVVNFLSGFSTAGFSAAPVSAAPVILALLMAAMMIGGGTGSTAGGLKIDRLLLAFQMLRLTLIRMRAPDRAVTRLLDHGQKVEIDRITSVAAVALCYSISLMVGWMIFLLAGLDPLGSLFDMVSALSTVGLSSGLTDADLAPHLKYVLVVAMLLGRLEFLALIAALSPITWFGR</sequence>
<accession>A0A2T6AR31</accession>
<keyword evidence="6 9" id="KW-1133">Transmembrane helix</keyword>
<evidence type="ECO:0000256" key="5">
    <source>
        <dbReference type="ARBA" id="ARBA00022692"/>
    </source>
</evidence>
<proteinExistence type="inferred from homology"/>
<name>A0A2T6AR31_9RHOB</name>
<dbReference type="Proteomes" id="UP000244069">
    <property type="component" value="Unassembled WGS sequence"/>
</dbReference>
<feature type="transmembrane region" description="Helical" evidence="9">
    <location>
        <begin position="142"/>
        <end position="161"/>
    </location>
</feature>
<reference evidence="10 11" key="1">
    <citation type="submission" date="2018-04" db="EMBL/GenBank/DDBJ databases">
        <title>Genomic Encyclopedia of Archaeal and Bacterial Type Strains, Phase II (KMG-II): from individual species to whole genera.</title>
        <authorList>
            <person name="Goeker M."/>
        </authorList>
    </citation>
    <scope>NUCLEOTIDE SEQUENCE [LARGE SCALE GENOMIC DNA]</scope>
    <source>
        <strain evidence="10 11">DSM 29329</strain>
    </source>
</reference>